<evidence type="ECO:0000256" key="4">
    <source>
        <dbReference type="ARBA" id="ARBA00021546"/>
    </source>
</evidence>
<dbReference type="PANTHER" id="PTHR34697">
    <property type="entry name" value="PHOSPHATIDYLGLYCEROL LYSYLTRANSFERASE"/>
    <property type="match status" value="1"/>
</dbReference>
<evidence type="ECO:0000256" key="8">
    <source>
        <dbReference type="ARBA" id="ARBA00022989"/>
    </source>
</evidence>
<dbReference type="Pfam" id="PF09924">
    <property type="entry name" value="LPG_synthase_C"/>
    <property type="match status" value="1"/>
</dbReference>
<evidence type="ECO:0000256" key="11">
    <source>
        <dbReference type="ARBA" id="ARBA00023251"/>
    </source>
</evidence>
<comment type="caution">
    <text evidence="16">The sequence shown here is derived from an EMBL/GenBank/DDBJ whole genome shotgun (WGS) entry which is preliminary data.</text>
</comment>
<dbReference type="OrthoDB" id="145485at2"/>
<feature type="transmembrane region" description="Helical" evidence="14">
    <location>
        <begin position="389"/>
        <end position="408"/>
    </location>
</feature>
<evidence type="ECO:0000256" key="6">
    <source>
        <dbReference type="ARBA" id="ARBA00022679"/>
    </source>
</evidence>
<dbReference type="EMBL" id="LELK01000001">
    <property type="protein sequence ID" value="KMM39181.1"/>
    <property type="molecule type" value="Genomic_DNA"/>
</dbReference>
<evidence type="ECO:0000313" key="16">
    <source>
        <dbReference type="EMBL" id="KMM39181.1"/>
    </source>
</evidence>
<feature type="transmembrane region" description="Helical" evidence="14">
    <location>
        <begin position="135"/>
        <end position="152"/>
    </location>
</feature>
<feature type="domain" description="Phosphatidylglycerol lysyltransferase C-terminal" evidence="15">
    <location>
        <begin position="529"/>
        <end position="819"/>
    </location>
</feature>
<comment type="catalytic activity">
    <reaction evidence="13 14">
        <text>L-lysyl-tRNA(Lys) + a 1,2-diacyl-sn-glycero-3-phospho-(1'-sn-glycerol) = a 1,2-diacyl-sn-glycero-3-phospho-1'-(3'-O-L-lysyl)-sn-glycerol + tRNA(Lys)</text>
        <dbReference type="Rhea" id="RHEA:10668"/>
        <dbReference type="Rhea" id="RHEA-COMP:9696"/>
        <dbReference type="Rhea" id="RHEA-COMP:9697"/>
        <dbReference type="ChEBI" id="CHEBI:64716"/>
        <dbReference type="ChEBI" id="CHEBI:75792"/>
        <dbReference type="ChEBI" id="CHEBI:78442"/>
        <dbReference type="ChEBI" id="CHEBI:78529"/>
        <dbReference type="EC" id="2.3.2.3"/>
    </reaction>
</comment>
<dbReference type="GO" id="GO:0006629">
    <property type="term" value="P:lipid metabolic process"/>
    <property type="evidence" value="ECO:0007669"/>
    <property type="project" value="UniProtKB-KW"/>
</dbReference>
<dbReference type="GO" id="GO:0055091">
    <property type="term" value="P:phospholipid homeostasis"/>
    <property type="evidence" value="ECO:0007669"/>
    <property type="project" value="TreeGrafter"/>
</dbReference>
<keyword evidence="6 14" id="KW-0808">Transferase</keyword>
<sequence length="848" mass="96321">MKPILHTILFHYLKLLLPAFLFVLSAIQITSFLSDVHVSLLLNEVSQFSIGKLFLVLLITMGAVSPMFLYDSLILKSLQKTFPMKQLLKQSFIVNAVSNSIGSGGIVSSMLRNYFYQTEQDDHSELSKSIGNLTYFYLTGLSLLALITLITYRDSPLLKEIPWLYLAVIVVGLYLPVLIFSFLWNNYRARSFGTKTRLQLIAVSFLEWTFAFLAIWLLATILDLSISFHELFPLFVIAACVGIVSMIPGGLGSFDLTFIWGSQLIGLQSEKVLFLLILFRVGYFFFPFLLAMILFVRDYWEKWNANWDNLPIALVQRLSHGFITLLVFASGLILLLSAALPGIIDRLKILEEMHSIPFLINLSHQLSVGAGFALLGLSRGIEYKVKRAYYLTIVVLFCAAAFTFSKGIDYEEAIFLLVVAFILYLSRTRFYRESYVLTWSKTIIDGLVILFITSMYVLIGYMSLPSSTNAIPSQVLPYLITDYHTLFYSALIGLLIALLVFLIGNAVIKPKNPIQNSEPKQDPDILEHLKNYGGNTLTHLVFLHDKSLFWNDKRTVFLSFQQSSDKLVVLGDPVGEENDFSNAIDEFQQLADIQGFTPVFYEVSNDLLPLLHEKGFGFFKLGEEAFVDLEQFTLSGKKMKALRAVKNKFERENYLFEIATPPHSEALLNKLKNVSDEWLQGRNEKGFSLGFFDVDYLNKSEIAIMKENDTIIAFTSLMPVYDGNKTISVDLMRFIHSAPSGTMDVMFLSLFEWAKAEGYQSFNLGMAPLSNVGQSKYSFLSERIAAQIFLHGHIFYHFQGLRKFKGKYAHNWERKYLAYRKKSSLPFTMTQVSRLISKKGSKGGQVRT</sequence>
<evidence type="ECO:0000256" key="10">
    <source>
        <dbReference type="ARBA" id="ARBA00023136"/>
    </source>
</evidence>
<dbReference type="NCBIfam" id="NF033480">
    <property type="entry name" value="bifunc_MprF"/>
    <property type="match status" value="1"/>
</dbReference>
<evidence type="ECO:0000256" key="2">
    <source>
        <dbReference type="ARBA" id="ARBA00008627"/>
    </source>
</evidence>
<evidence type="ECO:0000256" key="12">
    <source>
        <dbReference type="ARBA" id="ARBA00031899"/>
    </source>
</evidence>
<feature type="transmembrane region" description="Helical" evidence="14">
    <location>
        <begin position="486"/>
        <end position="508"/>
    </location>
</feature>
<feature type="transmembrane region" description="Helical" evidence="14">
    <location>
        <begin position="164"/>
        <end position="184"/>
    </location>
</feature>
<dbReference type="STRING" id="157733.AB986_08125"/>
<dbReference type="PANTHER" id="PTHR34697:SF2">
    <property type="entry name" value="PHOSPHATIDYLGLYCEROL LYSYLTRANSFERASE"/>
    <property type="match status" value="1"/>
</dbReference>
<feature type="transmembrane region" description="Helical" evidence="14">
    <location>
        <begin position="414"/>
        <end position="431"/>
    </location>
</feature>
<evidence type="ECO:0000259" key="15">
    <source>
        <dbReference type="Pfam" id="PF09924"/>
    </source>
</evidence>
<proteinExistence type="inferred from homology"/>
<dbReference type="GO" id="GO:0005886">
    <property type="term" value="C:plasma membrane"/>
    <property type="evidence" value="ECO:0007669"/>
    <property type="project" value="UniProtKB-SubCell"/>
</dbReference>
<evidence type="ECO:0000256" key="3">
    <source>
        <dbReference type="ARBA" id="ARBA00012014"/>
    </source>
</evidence>
<dbReference type="InterPro" id="IPR022791">
    <property type="entry name" value="L-PG_synthase/AglD"/>
</dbReference>
<dbReference type="GO" id="GO:0046677">
    <property type="term" value="P:response to antibiotic"/>
    <property type="evidence" value="ECO:0007669"/>
    <property type="project" value="UniProtKB-KW"/>
</dbReference>
<comment type="similarity">
    <text evidence="2 14">Belongs to the LPG synthase family.</text>
</comment>
<evidence type="ECO:0000256" key="7">
    <source>
        <dbReference type="ARBA" id="ARBA00022692"/>
    </source>
</evidence>
<dbReference type="InterPro" id="IPR051211">
    <property type="entry name" value="PG_lysyltransferase"/>
</dbReference>
<evidence type="ECO:0000256" key="14">
    <source>
        <dbReference type="RuleBase" id="RU363042"/>
    </source>
</evidence>
<feature type="transmembrane region" description="Helical" evidence="14">
    <location>
        <begin position="272"/>
        <end position="296"/>
    </location>
</feature>
<keyword evidence="17" id="KW-1185">Reference proteome</keyword>
<keyword evidence="10 14" id="KW-0472">Membrane</keyword>
<dbReference type="AlphaFoldDB" id="A0A0J6CSB8"/>
<dbReference type="GO" id="GO:0050071">
    <property type="term" value="F:phosphatidylglycerol lysyltransferase activity"/>
    <property type="evidence" value="ECO:0007669"/>
    <property type="project" value="UniProtKB-EC"/>
</dbReference>
<dbReference type="RefSeq" id="WP_048310351.1">
    <property type="nucleotide sequence ID" value="NZ_CP119526.1"/>
</dbReference>
<evidence type="ECO:0000256" key="9">
    <source>
        <dbReference type="ARBA" id="ARBA00023098"/>
    </source>
</evidence>
<keyword evidence="11 14" id="KW-0046">Antibiotic resistance</keyword>
<evidence type="ECO:0000256" key="1">
    <source>
        <dbReference type="ARBA" id="ARBA00004651"/>
    </source>
</evidence>
<dbReference type="Pfam" id="PF03706">
    <property type="entry name" value="LPG_synthase_TM"/>
    <property type="match status" value="1"/>
</dbReference>
<accession>A0A0J6CSB8</accession>
<feature type="transmembrane region" description="Helical" evidence="14">
    <location>
        <begin position="53"/>
        <end position="71"/>
    </location>
</feature>
<dbReference type="EC" id="2.3.2.3" evidence="3 14"/>
<gene>
    <name evidence="14" type="primary">mprF</name>
    <name evidence="16" type="ORF">AB986_08125</name>
</gene>
<comment type="subcellular location">
    <subcellularLocation>
        <location evidence="1 14">Cell membrane</location>
        <topology evidence="1 14">Multi-pass membrane protein</topology>
    </subcellularLocation>
</comment>
<dbReference type="SUPFAM" id="SSF55729">
    <property type="entry name" value="Acyl-CoA N-acyltransferases (Nat)"/>
    <property type="match status" value="1"/>
</dbReference>
<feature type="transmembrane region" description="Helical" evidence="14">
    <location>
        <begin position="196"/>
        <end position="219"/>
    </location>
</feature>
<feature type="transmembrane region" description="Helical" evidence="14">
    <location>
        <begin position="322"/>
        <end position="344"/>
    </location>
</feature>
<keyword evidence="8 14" id="KW-1133">Transmembrane helix</keyword>
<keyword evidence="5" id="KW-1003">Cell membrane</keyword>
<dbReference type="PATRIC" id="fig|157733.3.peg.3903"/>
<evidence type="ECO:0000313" key="17">
    <source>
        <dbReference type="Proteomes" id="UP000035996"/>
    </source>
</evidence>
<keyword evidence="9 14" id="KW-0443">Lipid metabolism</keyword>
<dbReference type="InterPro" id="IPR024320">
    <property type="entry name" value="LPG_synthase_C"/>
</dbReference>
<organism evidence="16 17">
    <name type="scientific">Guptibacillus hwajinpoensis</name>
    <dbReference type="NCBI Taxonomy" id="208199"/>
    <lineage>
        <taxon>Bacteria</taxon>
        <taxon>Bacillati</taxon>
        <taxon>Bacillota</taxon>
        <taxon>Bacilli</taxon>
        <taxon>Bacillales</taxon>
        <taxon>Guptibacillaceae</taxon>
        <taxon>Guptibacillus</taxon>
    </lineage>
</organism>
<keyword evidence="7 14" id="KW-0812">Transmembrane</keyword>
<feature type="transmembrane region" description="Helical" evidence="14">
    <location>
        <begin position="12"/>
        <end position="33"/>
    </location>
</feature>
<feature type="transmembrane region" description="Helical" evidence="14">
    <location>
        <begin position="231"/>
        <end position="252"/>
    </location>
</feature>
<protein>
    <recommendedName>
        <fullName evidence="4 14">Phosphatidylglycerol lysyltransferase</fullName>
        <ecNumber evidence="3 14">2.3.2.3</ecNumber>
    </recommendedName>
    <alternativeName>
        <fullName evidence="12 14">Lysylphosphatidylglycerol synthase</fullName>
    </alternativeName>
</protein>
<name>A0A0J6CSB8_9BACL</name>
<evidence type="ECO:0000256" key="13">
    <source>
        <dbReference type="ARBA" id="ARBA00047540"/>
    </source>
</evidence>
<feature type="transmembrane region" description="Helical" evidence="14">
    <location>
        <begin position="443"/>
        <end position="464"/>
    </location>
</feature>
<comment type="function">
    <text evidence="14">Catalyzes the transfer of a lysyl group from L-lysyl-tRNA(Lys) to membrane-bound phosphatidylglycerol (PG), which produces lysylphosphatidylglycerol (LPG), a major component of the bacterial membrane with a positive net charge. LPG synthesis contributes to bacterial virulence as it is involved in the resistance mechanism against cationic antimicrobial peptides (CAMP) produces by the host's immune system (defensins, cathelicidins) and by the competing microorganisms.</text>
</comment>
<evidence type="ECO:0000256" key="5">
    <source>
        <dbReference type="ARBA" id="ARBA00022475"/>
    </source>
</evidence>
<dbReference type="InterPro" id="IPR016181">
    <property type="entry name" value="Acyl_CoA_acyltransferase"/>
</dbReference>
<dbReference type="Proteomes" id="UP000035996">
    <property type="component" value="Unassembled WGS sequence"/>
</dbReference>
<reference evidence="16" key="1">
    <citation type="submission" date="2015-06" db="EMBL/GenBank/DDBJ databases">
        <authorList>
            <person name="Liu B."/>
            <person name="Wang J."/>
            <person name="Zhu Y."/>
            <person name="Liu G."/>
            <person name="Chen Q."/>
            <person name="Zheng C."/>
            <person name="Che J."/>
            <person name="Ge C."/>
            <person name="Shi H."/>
            <person name="Pan Z."/>
            <person name="Liu X."/>
        </authorList>
    </citation>
    <scope>NUCLEOTIDE SEQUENCE [LARGE SCALE GENOMIC DNA]</scope>
    <source>
        <strain evidence="16">DSM 16346</strain>
    </source>
</reference>